<dbReference type="OMA" id="PHPKKPW"/>
<protein>
    <recommendedName>
        <fullName evidence="5">TELO2-interacting protein 1 homolog</fullName>
    </recommendedName>
</protein>
<dbReference type="Pfam" id="PF24181">
    <property type="entry name" value="TPR_TTI1_C"/>
    <property type="match status" value="1"/>
</dbReference>
<dbReference type="KEGG" id="clec:106672697"/>
<dbReference type="OrthoDB" id="49511at2759"/>
<dbReference type="InterPro" id="IPR052587">
    <property type="entry name" value="TELO2-interacting_protein_1"/>
</dbReference>
<feature type="domain" description="TTI1 C-terminal TPR" evidence="2">
    <location>
        <begin position="733"/>
        <end position="1003"/>
    </location>
</feature>
<dbReference type="PANTHER" id="PTHR18460">
    <property type="entry name" value="TEL2 INTERACTING PROTEIN 1 TTI1 FAMILY MEMBER"/>
    <property type="match status" value="1"/>
</dbReference>
<organism evidence="3 4">
    <name type="scientific">Cimex lectularius</name>
    <name type="common">Bed bug</name>
    <name type="synonym">Acanthia lectularia</name>
    <dbReference type="NCBI Taxonomy" id="79782"/>
    <lineage>
        <taxon>Eukaryota</taxon>
        <taxon>Metazoa</taxon>
        <taxon>Ecdysozoa</taxon>
        <taxon>Arthropoda</taxon>
        <taxon>Hexapoda</taxon>
        <taxon>Insecta</taxon>
        <taxon>Pterygota</taxon>
        <taxon>Neoptera</taxon>
        <taxon>Paraneoptera</taxon>
        <taxon>Hemiptera</taxon>
        <taxon>Heteroptera</taxon>
        <taxon>Panheteroptera</taxon>
        <taxon>Cimicomorpha</taxon>
        <taxon>Cimicidae</taxon>
        <taxon>Cimex</taxon>
    </lineage>
</organism>
<dbReference type="AlphaFoldDB" id="A0A8I6SG65"/>
<proteinExistence type="predicted"/>
<sequence length="1050" mass="119721">MNSQNVPRMSTMEELSLEERLRFHKTFKTLKSACDKIALSPNKQSCKELNSALKGLDPAMISQFKSYIFFPIFIHLGNKKAQKRETVCHLLDSLQAVLEMTLVEESSHFWRIFSLILLQLDDSKPETLLELPEELKLMVVKCLNTLLNKTSKTVLEDVYSRNYYPKISIAMYSCIQIAKSEKFITLRLEALQCLLTFIQAHEKYQDPDFKERVASIIMLMVPGIMSVCIEVVTNSITQNHKLILIAIQIWGRTIGLVMEDSLLYGPIPKVFKMNPNTKPIDQLKPNTPEDMKMIINGQKRDKNWLETTGKMLSKVVVVMVQQMQHENWRVRKKLVLEIDYILSEASRSMVSSLNFLIDTLIILSQDEHIEVVKASKRVIEQFSTKCDANKERKLMEIIEECLYALLTRLPRILRGVDLSIKESHLQLLSGYFDLLGSKTLQKITNSVQHLSRLLRSLQIAATLECNMISLLEEMAIREVDEESNIKDSVWKQLKYASTPKCQLCLENVCKKLVEYADMSVIVHSLLDEFNSSTQYRKEIILILHYMLSTENPGTYSEKEDLLRNILITIMEPLLAWKLPVTVGKDGAETRAEAQANVIQTCLLTECVATIATALGKDAFAPLILRCLYPLLESAGSPLFAISIAGLKSVNRIASLYGGGVGDLVAQNVDYLSHHVTVNLKYVEKNPKVLSVLSVIMKHSTIDVLPSLYDIVNDVLVQSCDTFQEVNCLAFLHVFHTFVSCLLEWLKNKAPYKKVDTEINLVAERPSLCEELLEYHKAMHDSEAWMRPDENIQNENITVEEMTKGRETEEKIKPPDYVKFTIDILKRSLHFLPSKDKQQQIIVLQILEKGILILSPWEDDLLPITYKIWSPLVTRFSYRNSPLIIHRAFVLLTTLGNTSKDFVRAQTLKEVMPSLCKVLSDSAEKSKNEKSTGSYVLSQQYKLQLALLKDIGTLCANMDVLGKELECVLDALDLYLSKFQPKALQEACQSSYLRIAFKEANVVWVHLMSINPYNRKVAASHQLLTSFTVRGRNVDIHEYKDNIDSILGRIV</sequence>
<feature type="domain" description="TTI1 N-terminal TPR" evidence="1">
    <location>
        <begin position="27"/>
        <end position="367"/>
    </location>
</feature>
<evidence type="ECO:0000259" key="1">
    <source>
        <dbReference type="Pfam" id="PF24173"/>
    </source>
</evidence>
<dbReference type="InterPro" id="IPR011989">
    <property type="entry name" value="ARM-like"/>
</dbReference>
<evidence type="ECO:0008006" key="5">
    <source>
        <dbReference type="Google" id="ProtNLM"/>
    </source>
</evidence>
<dbReference type="Pfam" id="PF24176">
    <property type="entry name" value="TPR_TTI1_2nd"/>
    <property type="match status" value="1"/>
</dbReference>
<dbReference type="PANTHER" id="PTHR18460:SF3">
    <property type="entry name" value="TELO2-INTERACTING PROTEIN 1 HOMOLOG"/>
    <property type="match status" value="1"/>
</dbReference>
<dbReference type="InterPro" id="IPR057567">
    <property type="entry name" value="TPR_TTI1_C"/>
</dbReference>
<dbReference type="InterPro" id="IPR049362">
    <property type="entry name" value="TTI1_rpt"/>
</dbReference>
<dbReference type="SUPFAM" id="SSF48371">
    <property type="entry name" value="ARM repeat"/>
    <property type="match status" value="1"/>
</dbReference>
<dbReference type="InterPro" id="IPR057566">
    <property type="entry name" value="TPR_TTI1_N"/>
</dbReference>
<keyword evidence="4" id="KW-1185">Reference proteome</keyword>
<dbReference type="Pfam" id="PF21547">
    <property type="entry name" value="TTI1"/>
    <property type="match status" value="1"/>
</dbReference>
<accession>A0A8I6SG65</accession>
<dbReference type="EnsemblMetazoa" id="XM_014404315.2">
    <property type="protein sequence ID" value="XP_014259801.1"/>
    <property type="gene ID" value="LOC106672697"/>
</dbReference>
<evidence type="ECO:0000313" key="4">
    <source>
        <dbReference type="Proteomes" id="UP000494040"/>
    </source>
</evidence>
<evidence type="ECO:0000259" key="2">
    <source>
        <dbReference type="Pfam" id="PF24181"/>
    </source>
</evidence>
<reference evidence="3" key="1">
    <citation type="submission" date="2022-01" db="UniProtKB">
        <authorList>
            <consortium name="EnsemblMetazoa"/>
        </authorList>
    </citation>
    <scope>IDENTIFICATION</scope>
</reference>
<dbReference type="RefSeq" id="XP_014259801.1">
    <property type="nucleotide sequence ID" value="XM_014404315.2"/>
</dbReference>
<dbReference type="GeneID" id="106672697"/>
<dbReference type="GO" id="GO:0005737">
    <property type="term" value="C:cytoplasm"/>
    <property type="evidence" value="ECO:0007669"/>
    <property type="project" value="TreeGrafter"/>
</dbReference>
<dbReference type="Gene3D" id="1.25.10.10">
    <property type="entry name" value="Leucine-rich Repeat Variant"/>
    <property type="match status" value="1"/>
</dbReference>
<evidence type="ECO:0000313" key="3">
    <source>
        <dbReference type="EnsemblMetazoa" id="XP_014259801.1"/>
    </source>
</evidence>
<dbReference type="Pfam" id="PF24173">
    <property type="entry name" value="TPR_TTI1_N"/>
    <property type="match status" value="1"/>
</dbReference>
<dbReference type="InterPro" id="IPR016024">
    <property type="entry name" value="ARM-type_fold"/>
</dbReference>
<name>A0A8I6SG65_CIMLE</name>
<dbReference type="Proteomes" id="UP000494040">
    <property type="component" value="Unassembled WGS sequence"/>
</dbReference>
<dbReference type="CTD" id="9675"/>